<evidence type="ECO:0000313" key="7">
    <source>
        <dbReference type="EMBL" id="TEW68699.1"/>
    </source>
</evidence>
<dbReference type="GO" id="GO:0003677">
    <property type="term" value="F:DNA binding"/>
    <property type="evidence" value="ECO:0007669"/>
    <property type="project" value="UniProtKB-KW"/>
</dbReference>
<evidence type="ECO:0000256" key="4">
    <source>
        <dbReference type="ARBA" id="ARBA00023136"/>
    </source>
</evidence>
<evidence type="ECO:0000313" key="8">
    <source>
        <dbReference type="Proteomes" id="UP000297248"/>
    </source>
</evidence>
<gene>
    <name evidence="7" type="ORF">E2R65_00605</name>
    <name evidence="6" type="ORF">GGR35_000885</name>
</gene>
<comment type="subcellular location">
    <subcellularLocation>
        <location evidence="1">Cell membrane</location>
    </subcellularLocation>
</comment>
<sequence length="295" mass="32061">MKTAAIISILVIGIIGSSCSQGKKKKGHNKDKNSKEAPAASTPAAYDLSNPVKYNMPADLLEISGIAFNNGDAGTIYAEQDEDGKIFYFRPGDSKVNQVTFGKPGDYEDVAVINNQTVILRSDGSLFSFPLKEVKAGQVNTVKEFKKMLPPGEYEGLHADGGKLYALCKQCAGTDHNKEDKGYILNLAADGNINQSGTFTIDVEKIAALTGKTKLKFHPSALAKNPVTKQWYVLSSVNKLIVVLDEQWNVLEAYPISSKIFLQPEGIAFDKQGNLYVSNEGDKANAGNILLFKYK</sequence>
<evidence type="ECO:0000313" key="9">
    <source>
        <dbReference type="Proteomes" id="UP000583101"/>
    </source>
</evidence>
<dbReference type="Proteomes" id="UP000583101">
    <property type="component" value="Unassembled WGS sequence"/>
</dbReference>
<keyword evidence="9" id="KW-1185">Reference proteome</keyword>
<dbReference type="EMBL" id="JACIEG010000001">
    <property type="protein sequence ID" value="MBB3968299.1"/>
    <property type="molecule type" value="Genomic_DNA"/>
</dbReference>
<dbReference type="RefSeq" id="WP_134334539.1">
    <property type="nucleotide sequence ID" value="NZ_BMCZ01000001.1"/>
</dbReference>
<keyword evidence="6" id="KW-0238">DNA-binding</keyword>
<dbReference type="EMBL" id="SNQG01000001">
    <property type="protein sequence ID" value="TEW68699.1"/>
    <property type="molecule type" value="Genomic_DNA"/>
</dbReference>
<dbReference type="Gene3D" id="2.120.10.30">
    <property type="entry name" value="TolB, C-terminal domain"/>
    <property type="match status" value="1"/>
</dbReference>
<accession>A0A4Y8AJL8</accession>
<evidence type="ECO:0000313" key="6">
    <source>
        <dbReference type="EMBL" id="MBB3968299.1"/>
    </source>
</evidence>
<name>A0A4Y8AJL8_9SPHI</name>
<dbReference type="GO" id="GO:0005886">
    <property type="term" value="C:plasma membrane"/>
    <property type="evidence" value="ECO:0007669"/>
    <property type="project" value="UniProtKB-SubCell"/>
</dbReference>
<comment type="caution">
    <text evidence="7">The sequence shown here is derived from an EMBL/GenBank/DDBJ whole genome shotgun (WGS) entry which is preliminary data.</text>
</comment>
<dbReference type="InterPro" id="IPR009722">
    <property type="entry name" value="YjiK/CarP"/>
</dbReference>
<reference evidence="7 8" key="1">
    <citation type="journal article" date="2016" name="Int. J. Syst. Evol. Microbiol.">
        <title>Proposal of Mucilaginibacter phyllosphaerae sp. nov. isolated from the phyllosphere of Galium album.</title>
        <authorList>
            <person name="Aydogan E.L."/>
            <person name="Busse H.J."/>
            <person name="Moser G."/>
            <person name="Muller C."/>
            <person name="Kampfer P."/>
            <person name="Glaeser S.P."/>
        </authorList>
    </citation>
    <scope>NUCLEOTIDE SEQUENCE [LARGE SCALE GENOMIC DNA]</scope>
    <source>
        <strain evidence="7 8">PP-F2FG21</strain>
    </source>
</reference>
<proteinExistence type="inferred from homology"/>
<dbReference type="SUPFAM" id="SSF50956">
    <property type="entry name" value="Thermostable phytase (3-phytase)"/>
    <property type="match status" value="1"/>
</dbReference>
<reference evidence="6 9" key="3">
    <citation type="submission" date="2020-08" db="EMBL/GenBank/DDBJ databases">
        <title>Genomic Encyclopedia of Type Strains, Phase IV (KMG-IV): sequencing the most valuable type-strain genomes for metagenomic binning, comparative biology and taxonomic classification.</title>
        <authorList>
            <person name="Goeker M."/>
        </authorList>
    </citation>
    <scope>NUCLEOTIDE SEQUENCE [LARGE SCALE GENOMIC DNA]</scope>
    <source>
        <strain evidence="6 9">DSM 100995</strain>
    </source>
</reference>
<evidence type="ECO:0000256" key="5">
    <source>
        <dbReference type="SAM" id="MobiDB-lite"/>
    </source>
</evidence>
<organism evidence="7 8">
    <name type="scientific">Mucilaginibacter phyllosphaerae</name>
    <dbReference type="NCBI Taxonomy" id="1812349"/>
    <lineage>
        <taxon>Bacteria</taxon>
        <taxon>Pseudomonadati</taxon>
        <taxon>Bacteroidota</taxon>
        <taxon>Sphingobacteriia</taxon>
        <taxon>Sphingobacteriales</taxon>
        <taxon>Sphingobacteriaceae</taxon>
        <taxon>Mucilaginibacter</taxon>
    </lineage>
</organism>
<evidence type="ECO:0000256" key="1">
    <source>
        <dbReference type="ARBA" id="ARBA00004236"/>
    </source>
</evidence>
<dbReference type="Pfam" id="PF06977">
    <property type="entry name" value="SdiA-regulated"/>
    <property type="match status" value="1"/>
</dbReference>
<dbReference type="OrthoDB" id="5292493at2"/>
<feature type="region of interest" description="Disordered" evidence="5">
    <location>
        <begin position="19"/>
        <end position="42"/>
    </location>
</feature>
<keyword evidence="3" id="KW-1003">Cell membrane</keyword>
<reference evidence="7" key="2">
    <citation type="submission" date="2019-03" db="EMBL/GenBank/DDBJ databases">
        <authorList>
            <person name="Yan Y.-Q."/>
            <person name="Du Z.-J."/>
        </authorList>
    </citation>
    <scope>NUCLEOTIDE SEQUENCE</scope>
    <source>
        <strain evidence="7">PP-F2FG21</strain>
    </source>
</reference>
<keyword evidence="4" id="KW-0472">Membrane</keyword>
<evidence type="ECO:0000256" key="2">
    <source>
        <dbReference type="ARBA" id="ARBA00009852"/>
    </source>
</evidence>
<comment type="similarity">
    <text evidence="2">Belongs to the YjiK family.</text>
</comment>
<dbReference type="InterPro" id="IPR011042">
    <property type="entry name" value="6-blade_b-propeller_TolB-like"/>
</dbReference>
<dbReference type="AlphaFoldDB" id="A0A4Y8AJL8"/>
<protein>
    <submittedName>
        <fullName evidence="6">DNA-binding beta-propeller fold protein YncE</fullName>
    </submittedName>
    <submittedName>
        <fullName evidence="7">SdiA-regulated family protein</fullName>
    </submittedName>
</protein>
<evidence type="ECO:0000256" key="3">
    <source>
        <dbReference type="ARBA" id="ARBA00022475"/>
    </source>
</evidence>
<dbReference type="PROSITE" id="PS51257">
    <property type="entry name" value="PROKAR_LIPOPROTEIN"/>
    <property type="match status" value="1"/>
</dbReference>
<dbReference type="Proteomes" id="UP000297248">
    <property type="component" value="Unassembled WGS sequence"/>
</dbReference>